<dbReference type="EMBL" id="WWBZ02000022">
    <property type="protein sequence ID" value="KAF4308756.1"/>
    <property type="molecule type" value="Genomic_DNA"/>
</dbReference>
<feature type="compositionally biased region" description="Acidic residues" evidence="1">
    <location>
        <begin position="374"/>
        <end position="387"/>
    </location>
</feature>
<feature type="compositionally biased region" description="Low complexity" evidence="1">
    <location>
        <begin position="364"/>
        <end position="373"/>
    </location>
</feature>
<comment type="caution">
    <text evidence="2">The sequence shown here is derived from an EMBL/GenBank/DDBJ whole genome shotgun (WGS) entry which is preliminary data.</text>
</comment>
<feature type="region of interest" description="Disordered" evidence="1">
    <location>
        <begin position="180"/>
        <end position="199"/>
    </location>
</feature>
<dbReference type="AlphaFoldDB" id="A0A8H4N7I8"/>
<dbReference type="OrthoDB" id="3944949at2759"/>
<feature type="region of interest" description="Disordered" evidence="1">
    <location>
        <begin position="538"/>
        <end position="615"/>
    </location>
</feature>
<keyword evidence="3" id="KW-1185">Reference proteome</keyword>
<dbReference type="Proteomes" id="UP000572817">
    <property type="component" value="Unassembled WGS sequence"/>
</dbReference>
<feature type="region of interest" description="Disordered" evidence="1">
    <location>
        <begin position="1"/>
        <end position="57"/>
    </location>
</feature>
<feature type="compositionally biased region" description="Basic and acidic residues" evidence="1">
    <location>
        <begin position="190"/>
        <end position="199"/>
    </location>
</feature>
<feature type="compositionally biased region" description="Acidic residues" evidence="1">
    <location>
        <begin position="540"/>
        <end position="562"/>
    </location>
</feature>
<feature type="region of interest" description="Disordered" evidence="1">
    <location>
        <begin position="326"/>
        <end position="392"/>
    </location>
</feature>
<organism evidence="2 3">
    <name type="scientific">Botryosphaeria dothidea</name>
    <dbReference type="NCBI Taxonomy" id="55169"/>
    <lineage>
        <taxon>Eukaryota</taxon>
        <taxon>Fungi</taxon>
        <taxon>Dikarya</taxon>
        <taxon>Ascomycota</taxon>
        <taxon>Pezizomycotina</taxon>
        <taxon>Dothideomycetes</taxon>
        <taxon>Dothideomycetes incertae sedis</taxon>
        <taxon>Botryosphaeriales</taxon>
        <taxon>Botryosphaeriaceae</taxon>
        <taxon>Botryosphaeria</taxon>
    </lineage>
</organism>
<reference evidence="2" key="1">
    <citation type="submission" date="2020-04" db="EMBL/GenBank/DDBJ databases">
        <title>Genome Assembly and Annotation of Botryosphaeria dothidea sdau 11-99, a Latent Pathogen of Apple Fruit Ring Rot in China.</title>
        <authorList>
            <person name="Yu C."/>
            <person name="Diao Y."/>
            <person name="Lu Q."/>
            <person name="Zhao J."/>
            <person name="Cui S."/>
            <person name="Peng C."/>
            <person name="He B."/>
            <person name="Liu H."/>
        </authorList>
    </citation>
    <scope>NUCLEOTIDE SEQUENCE [LARGE SCALE GENOMIC DNA]</scope>
    <source>
        <strain evidence="2">Sdau11-99</strain>
    </source>
</reference>
<feature type="region of interest" description="Disordered" evidence="1">
    <location>
        <begin position="279"/>
        <end position="304"/>
    </location>
</feature>
<feature type="compositionally biased region" description="Basic and acidic residues" evidence="1">
    <location>
        <begin position="579"/>
        <end position="615"/>
    </location>
</feature>
<protein>
    <submittedName>
        <fullName evidence="2">Uncharacterized protein</fullName>
    </submittedName>
</protein>
<sequence>MSDNEERLGILLGSEDSATTSPAEDASSDKGDGSLSFGNASEGETVSVDEDEEDGPLNFGYLTETGYVHSDGREETWYHQEHWTTINLGPRGPPAVFLPGQSCAEFELSDSELAYPHPVAEEEEETAAAITKLDHEVADASGAECTCTSFSGLPRLYDDAPYFDHENGWWVDPSAKDPTRSMFRFSPDTTKQEKNTKKRKLGEIEERAEASSNTVAPLALSSEVVVPSCDLHYPITGIVHDTSQFVTGSRFLKQIIDTRDITPSVTDLDEDMSGIVVTDSSGTSSLANPHTNTANNGNSDANESFQTMPTVENLFDYLQSDLGASDSTQSGITAHHRHTAPLPNTAGTPLSPVGTRDGSETDASDASLSSSEPSTEDDSEDNSDSDSDGGIHLSTIHYIDQARRLRLIERDPRNPKQRKMNIHAPPASWNCYKSIAKLNRWRNGFRDRRRVADGLPKVTLPKRNAWSQEELDALRGCIVDQLVRTGTLKHKLLLDAMDDKWPGNSRSYSAICMTIIRYKLVEQARKIVYGEDVSDIKEQADEDAENGEADLEDNVDETEGEDTGVVREGDELSEERDDEDKIVFEGRSTDNDEVLFEGREAQNNPADKREDTLEVDHLDVQLSYDGGTSDAHEKDAYREMHGVRLDESVKQAGNNGAQDDD</sequence>
<accession>A0A8H4N7I8</accession>
<proteinExistence type="predicted"/>
<evidence type="ECO:0000256" key="1">
    <source>
        <dbReference type="SAM" id="MobiDB-lite"/>
    </source>
</evidence>
<evidence type="ECO:0000313" key="2">
    <source>
        <dbReference type="EMBL" id="KAF4308756.1"/>
    </source>
</evidence>
<name>A0A8H4N7I8_9PEZI</name>
<gene>
    <name evidence="2" type="ORF">GTA08_BOTSDO04248</name>
</gene>
<evidence type="ECO:0000313" key="3">
    <source>
        <dbReference type="Proteomes" id="UP000572817"/>
    </source>
</evidence>